<dbReference type="GO" id="GO:0005975">
    <property type="term" value="P:carbohydrate metabolic process"/>
    <property type="evidence" value="ECO:0007669"/>
    <property type="project" value="InterPro"/>
</dbReference>
<dbReference type="GO" id="GO:0016868">
    <property type="term" value="F:intramolecular phosphotransferase activity"/>
    <property type="evidence" value="ECO:0007669"/>
    <property type="project" value="InterPro"/>
</dbReference>
<keyword evidence="4" id="KW-0460">Magnesium</keyword>
<proteinExistence type="predicted"/>
<name>A0A5D6WA79_9FIRM</name>
<organism evidence="7 8">
    <name type="scientific">Selenomonas ruminis</name>
    <dbReference type="NCBI Taxonomy" id="2593411"/>
    <lineage>
        <taxon>Bacteria</taxon>
        <taxon>Bacillati</taxon>
        <taxon>Bacillota</taxon>
        <taxon>Negativicutes</taxon>
        <taxon>Selenomonadales</taxon>
        <taxon>Selenomonadaceae</taxon>
        <taxon>Selenomonas</taxon>
    </lineage>
</organism>
<evidence type="ECO:0000256" key="4">
    <source>
        <dbReference type="ARBA" id="ARBA00022842"/>
    </source>
</evidence>
<evidence type="ECO:0000313" key="7">
    <source>
        <dbReference type="EMBL" id="TYZ23889.1"/>
    </source>
</evidence>
<dbReference type="InterPro" id="IPR016055">
    <property type="entry name" value="A-D-PHexomutase_a/b/a-I/II/III"/>
</dbReference>
<comment type="caution">
    <text evidence="7">The sequence shown here is derived from an EMBL/GenBank/DDBJ whole genome shotgun (WGS) entry which is preliminary data.</text>
</comment>
<evidence type="ECO:0000256" key="2">
    <source>
        <dbReference type="ARBA" id="ARBA00022553"/>
    </source>
</evidence>
<dbReference type="EMBL" id="VTOY01000002">
    <property type="protein sequence ID" value="TYZ23889.1"/>
    <property type="molecule type" value="Genomic_DNA"/>
</dbReference>
<keyword evidence="2" id="KW-0597">Phosphoprotein</keyword>
<dbReference type="PANTHER" id="PTHR43771">
    <property type="entry name" value="PHOSPHOMANNOMUTASE"/>
    <property type="match status" value="1"/>
</dbReference>
<evidence type="ECO:0000256" key="1">
    <source>
        <dbReference type="ARBA" id="ARBA00001946"/>
    </source>
</evidence>
<dbReference type="PANTHER" id="PTHR43771:SF1">
    <property type="entry name" value="PHOSPHOMANNOMUTASE"/>
    <property type="match status" value="1"/>
</dbReference>
<evidence type="ECO:0000256" key="3">
    <source>
        <dbReference type="ARBA" id="ARBA00022723"/>
    </source>
</evidence>
<dbReference type="Pfam" id="PF02879">
    <property type="entry name" value="PGM_PMM_II"/>
    <property type="match status" value="1"/>
</dbReference>
<dbReference type="SUPFAM" id="SSF53738">
    <property type="entry name" value="Phosphoglucomutase, first 3 domains"/>
    <property type="match status" value="1"/>
</dbReference>
<evidence type="ECO:0000256" key="5">
    <source>
        <dbReference type="ARBA" id="ARBA00023235"/>
    </source>
</evidence>
<dbReference type="InterPro" id="IPR005845">
    <property type="entry name" value="A-D-PHexomutase_a/b/a-II"/>
</dbReference>
<feature type="domain" description="Alpha-D-phosphohexomutase alpha/beta/alpha" evidence="6">
    <location>
        <begin position="38"/>
        <end position="137"/>
    </location>
</feature>
<keyword evidence="5" id="KW-0413">Isomerase</keyword>
<dbReference type="RefSeq" id="WP_149170821.1">
    <property type="nucleotide sequence ID" value="NZ_VTOY01000002.1"/>
</dbReference>
<evidence type="ECO:0000313" key="8">
    <source>
        <dbReference type="Proteomes" id="UP000323646"/>
    </source>
</evidence>
<dbReference type="InterPro" id="IPR005841">
    <property type="entry name" value="Alpha-D-phosphohexomutase_SF"/>
</dbReference>
<evidence type="ECO:0000259" key="6">
    <source>
        <dbReference type="Pfam" id="PF02879"/>
    </source>
</evidence>
<keyword evidence="3" id="KW-0479">Metal-binding</keyword>
<sequence>MNIMDNNLREVEQLIMESDFDPAGGNPEKSLKADVMENYVEQLLSAIDLRQLKPYKVVANTVNATAGPVINALEKKLPFDIVKVHNVFDRSFPNGVPDSNDQAMRDYTAAAVREQEADMGVLWDLDFGRCCLFDEKGEVIEGECKTRGMLVWILVLALLAKSDCRTVSELLPDRSFCFEKLVESLKQLSK</sequence>
<dbReference type="PRINTS" id="PR00509">
    <property type="entry name" value="PGMPMM"/>
</dbReference>
<dbReference type="OrthoDB" id="1664648at2"/>
<keyword evidence="8" id="KW-1185">Reference proteome</keyword>
<gene>
    <name evidence="7" type="ORF">FZ040_03945</name>
</gene>
<dbReference type="Gene3D" id="3.40.120.10">
    <property type="entry name" value="Alpha-D-Glucose-1,6-Bisphosphate, subunit A, domain 3"/>
    <property type="match status" value="1"/>
</dbReference>
<accession>A0A5D6WA79</accession>
<comment type="cofactor">
    <cofactor evidence="1">
        <name>Mg(2+)</name>
        <dbReference type="ChEBI" id="CHEBI:18420"/>
    </cofactor>
</comment>
<reference evidence="7 8" key="1">
    <citation type="submission" date="2019-08" db="EMBL/GenBank/DDBJ databases">
        <title>Selenomonas sp. mPRGC5 and Selenomonas sp. mPRGC8 isolated from ruminal fluid of dairy goat (Capra hircus).</title>
        <authorList>
            <person name="Poothong S."/>
            <person name="Nuengjamnong C."/>
            <person name="Tanasupawat S."/>
        </authorList>
    </citation>
    <scope>NUCLEOTIDE SEQUENCE [LARGE SCALE GENOMIC DNA]</scope>
    <source>
        <strain evidence="8">mPRGC5</strain>
    </source>
</reference>
<dbReference type="GO" id="GO:0046872">
    <property type="term" value="F:metal ion binding"/>
    <property type="evidence" value="ECO:0007669"/>
    <property type="project" value="UniProtKB-KW"/>
</dbReference>
<dbReference type="AlphaFoldDB" id="A0A5D6WA79"/>
<dbReference type="Proteomes" id="UP000323646">
    <property type="component" value="Unassembled WGS sequence"/>
</dbReference>
<protein>
    <recommendedName>
        <fullName evidence="6">Alpha-D-phosphohexomutase alpha/beta/alpha domain-containing protein</fullName>
    </recommendedName>
</protein>